<feature type="region of interest" description="Disordered" evidence="1">
    <location>
        <begin position="1"/>
        <end position="27"/>
    </location>
</feature>
<sequence>MEATDESTDARRPSEAPDERTPADCPEISAYSTTETKTVFTESGNDDGWIATDLTLDVRQ</sequence>
<dbReference type="AlphaFoldDB" id="A0ABD5XSZ4"/>
<dbReference type="GeneID" id="78818525"/>
<name>A0ABD5XSZ4_9EURY</name>
<proteinExistence type="predicted"/>
<feature type="region of interest" description="Disordered" evidence="1">
    <location>
        <begin position="39"/>
        <end position="60"/>
    </location>
</feature>
<evidence type="ECO:0000313" key="3">
    <source>
        <dbReference type="Proteomes" id="UP001596432"/>
    </source>
</evidence>
<dbReference type="InterPro" id="IPR055755">
    <property type="entry name" value="DUF7331"/>
</dbReference>
<reference evidence="2 3" key="1">
    <citation type="journal article" date="2019" name="Int. J. Syst. Evol. Microbiol.">
        <title>The Global Catalogue of Microorganisms (GCM) 10K type strain sequencing project: providing services to taxonomists for standard genome sequencing and annotation.</title>
        <authorList>
            <consortium name="The Broad Institute Genomics Platform"/>
            <consortium name="The Broad Institute Genome Sequencing Center for Infectious Disease"/>
            <person name="Wu L."/>
            <person name="Ma J."/>
        </authorList>
    </citation>
    <scope>NUCLEOTIDE SEQUENCE [LARGE SCALE GENOMIC DNA]</scope>
    <source>
        <strain evidence="2 3">XZYJT29</strain>
    </source>
</reference>
<evidence type="ECO:0000256" key="1">
    <source>
        <dbReference type="SAM" id="MobiDB-lite"/>
    </source>
</evidence>
<dbReference type="Pfam" id="PF24018">
    <property type="entry name" value="DUF7331"/>
    <property type="match status" value="1"/>
</dbReference>
<keyword evidence="3" id="KW-1185">Reference proteome</keyword>
<dbReference type="EMBL" id="JBHTAS010000001">
    <property type="protein sequence ID" value="MFC7138288.1"/>
    <property type="molecule type" value="Genomic_DNA"/>
</dbReference>
<feature type="compositionally biased region" description="Basic and acidic residues" evidence="1">
    <location>
        <begin position="8"/>
        <end position="22"/>
    </location>
</feature>
<accession>A0ABD5XSZ4</accession>
<organism evidence="2 3">
    <name type="scientific">Halosimplex aquaticum</name>
    <dbReference type="NCBI Taxonomy" id="3026162"/>
    <lineage>
        <taxon>Archaea</taxon>
        <taxon>Methanobacteriati</taxon>
        <taxon>Methanobacteriota</taxon>
        <taxon>Stenosarchaea group</taxon>
        <taxon>Halobacteria</taxon>
        <taxon>Halobacteriales</taxon>
        <taxon>Haloarculaceae</taxon>
        <taxon>Halosimplex</taxon>
    </lineage>
</organism>
<comment type="caution">
    <text evidence="2">The sequence shown here is derived from an EMBL/GenBank/DDBJ whole genome shotgun (WGS) entry which is preliminary data.</text>
</comment>
<evidence type="ECO:0000313" key="2">
    <source>
        <dbReference type="EMBL" id="MFC7138288.1"/>
    </source>
</evidence>
<protein>
    <submittedName>
        <fullName evidence="2">Uncharacterized protein</fullName>
    </submittedName>
</protein>
<gene>
    <name evidence="2" type="ORF">ACFQMA_00375</name>
</gene>
<dbReference type="Proteomes" id="UP001596432">
    <property type="component" value="Unassembled WGS sequence"/>
</dbReference>
<dbReference type="RefSeq" id="WP_274326241.1">
    <property type="nucleotide sequence ID" value="NZ_CP118158.1"/>
</dbReference>